<name>W7QIT9_9ALTE</name>
<comment type="caution">
    <text evidence="1">The sequence shown here is derived from an EMBL/GenBank/DDBJ whole genome shotgun (WGS) entry which is preliminary data.</text>
</comment>
<organism evidence="1 2">
    <name type="scientific">Catenovulum agarivorans DS-2</name>
    <dbReference type="NCBI Taxonomy" id="1328313"/>
    <lineage>
        <taxon>Bacteria</taxon>
        <taxon>Pseudomonadati</taxon>
        <taxon>Pseudomonadota</taxon>
        <taxon>Gammaproteobacteria</taxon>
        <taxon>Alteromonadales</taxon>
        <taxon>Alteromonadaceae</taxon>
        <taxon>Catenovulum</taxon>
    </lineage>
</organism>
<dbReference type="OrthoDB" id="5676998at2"/>
<dbReference type="RefSeq" id="WP_035013154.1">
    <property type="nucleotide sequence ID" value="NZ_ARZY01000003.1"/>
</dbReference>
<dbReference type="Pfam" id="PF12893">
    <property type="entry name" value="Lumazine_bd_2"/>
    <property type="match status" value="1"/>
</dbReference>
<accession>W7QIT9</accession>
<dbReference type="Proteomes" id="UP000019276">
    <property type="component" value="Unassembled WGS sequence"/>
</dbReference>
<dbReference type="EMBL" id="ARZY01000003">
    <property type="protein sequence ID" value="EWH11776.1"/>
    <property type="molecule type" value="Genomic_DNA"/>
</dbReference>
<evidence type="ECO:0000313" key="2">
    <source>
        <dbReference type="Proteomes" id="UP000019276"/>
    </source>
</evidence>
<dbReference type="Gene3D" id="3.10.450.50">
    <property type="match status" value="1"/>
</dbReference>
<dbReference type="AlphaFoldDB" id="W7QIT9"/>
<evidence type="ECO:0000313" key="1">
    <source>
        <dbReference type="EMBL" id="EWH11776.1"/>
    </source>
</evidence>
<dbReference type="eggNOG" id="ENOG5032SVH">
    <property type="taxonomic scope" value="Bacteria"/>
</dbReference>
<protein>
    <recommendedName>
        <fullName evidence="3">Lumazine-binding protein</fullName>
    </recommendedName>
</protein>
<dbReference type="SUPFAM" id="SSF54427">
    <property type="entry name" value="NTF2-like"/>
    <property type="match status" value="1"/>
</dbReference>
<dbReference type="InterPro" id="IPR039437">
    <property type="entry name" value="FrzH/put_lumazine-bd"/>
</dbReference>
<keyword evidence="2" id="KW-1185">Reference proteome</keyword>
<sequence length="126" mass="14223">MDSAQPAIKQVLQIYFDALYHSDVGLLNQVFHPQAKYVTASSGELINLAMPDYFSIVEQRISPASKQQTRTDKILQIDVVSDCTALAKVQCSIAPKHFVDLLSLIKLDGRWQIISKVFHYQIDKES</sequence>
<proteinExistence type="predicted"/>
<evidence type="ECO:0008006" key="3">
    <source>
        <dbReference type="Google" id="ProtNLM"/>
    </source>
</evidence>
<reference evidence="1 2" key="1">
    <citation type="journal article" date="2014" name="Genome Announc.">
        <title>Draft Genome Sequence of the Agar-Degrading Bacterium Catenovulum sp. Strain DS-2, Isolated from Intestines of Haliotis diversicolor.</title>
        <authorList>
            <person name="Shan D."/>
            <person name="Li X."/>
            <person name="Gu Z."/>
            <person name="Wei G."/>
            <person name="Gao Z."/>
            <person name="Shao Z."/>
        </authorList>
    </citation>
    <scope>NUCLEOTIDE SEQUENCE [LARGE SCALE GENOMIC DNA]</scope>
    <source>
        <strain evidence="1 2">DS-2</strain>
    </source>
</reference>
<gene>
    <name evidence="1" type="ORF">DS2_03095</name>
</gene>
<dbReference type="InterPro" id="IPR032710">
    <property type="entry name" value="NTF2-like_dom_sf"/>
</dbReference>
<dbReference type="STRING" id="1328313.DS2_03095"/>